<keyword evidence="3" id="KW-1185">Reference proteome</keyword>
<dbReference type="PANTHER" id="PTHR35528:SF3">
    <property type="entry name" value="BLL1675 PROTEIN"/>
    <property type="match status" value="1"/>
</dbReference>
<dbReference type="Pfam" id="PF13610">
    <property type="entry name" value="DDE_Tnp_IS240"/>
    <property type="match status" value="1"/>
</dbReference>
<dbReference type="AlphaFoldDB" id="A0A1I4EKG4"/>
<protein>
    <submittedName>
        <fullName evidence="2">DDE domain-containing protein</fullName>
    </submittedName>
</protein>
<evidence type="ECO:0000313" key="2">
    <source>
        <dbReference type="EMBL" id="SFL05047.1"/>
    </source>
</evidence>
<gene>
    <name evidence="2" type="ORF">SAMN04488498_12658</name>
</gene>
<name>A0A1I4EKG4_9HYPH</name>
<dbReference type="InterPro" id="IPR032874">
    <property type="entry name" value="DDE_dom"/>
</dbReference>
<accession>A0A1I4EKG4</accession>
<dbReference type="EMBL" id="FOSL01000026">
    <property type="protein sequence ID" value="SFL05047.1"/>
    <property type="molecule type" value="Genomic_DNA"/>
</dbReference>
<dbReference type="PANTHER" id="PTHR35528">
    <property type="entry name" value="BLL1675 PROTEIN"/>
    <property type="match status" value="1"/>
</dbReference>
<proteinExistence type="predicted"/>
<organism evidence="2 3">
    <name type="scientific">Neomesorhizobium albiziae</name>
    <dbReference type="NCBI Taxonomy" id="335020"/>
    <lineage>
        <taxon>Bacteria</taxon>
        <taxon>Pseudomonadati</taxon>
        <taxon>Pseudomonadota</taxon>
        <taxon>Alphaproteobacteria</taxon>
        <taxon>Hyphomicrobiales</taxon>
        <taxon>Phyllobacteriaceae</taxon>
        <taxon>Neomesorhizobium</taxon>
    </lineage>
</organism>
<dbReference type="InterPro" id="IPR052183">
    <property type="entry name" value="IS_Transposase"/>
</dbReference>
<reference evidence="2 3" key="1">
    <citation type="submission" date="2016-10" db="EMBL/GenBank/DDBJ databases">
        <authorList>
            <person name="Varghese N."/>
            <person name="Submissions S."/>
        </authorList>
    </citation>
    <scope>NUCLEOTIDE SEQUENCE [LARGE SCALE GENOMIC DNA]</scope>
    <source>
        <strain evidence="2 3">DSM 21822</strain>
    </source>
</reference>
<feature type="domain" description="DDE" evidence="1">
    <location>
        <begin position="5"/>
        <end position="110"/>
    </location>
</feature>
<sequence>MAVAAVDQDGFVLDVLGQSRRNAKAAKRLMKKLLKKQGHAPRVMVTDKLGSYAVAGQGLMPHVEHRRHKGLNYPAENSHQLIRRRPEIMKRVKSPGQLQRFASIHSPLANCSRPRQALSSADQRDLRNIALAKWRQIAHVAATAGIRDPIGHQHARRDDFTIVVSFNAIRDASCRVRDTGLLANLLLSSG</sequence>
<dbReference type="Proteomes" id="UP000323300">
    <property type="component" value="Unassembled WGS sequence"/>
</dbReference>
<evidence type="ECO:0000313" key="3">
    <source>
        <dbReference type="Proteomes" id="UP000323300"/>
    </source>
</evidence>
<evidence type="ECO:0000259" key="1">
    <source>
        <dbReference type="Pfam" id="PF13610"/>
    </source>
</evidence>